<keyword evidence="1" id="KW-1133">Transmembrane helix</keyword>
<comment type="caution">
    <text evidence="2">The sequence shown here is derived from an EMBL/GenBank/DDBJ whole genome shotgun (WGS) entry which is preliminary data.</text>
</comment>
<evidence type="ECO:0000313" key="3">
    <source>
        <dbReference type="Proteomes" id="UP000478052"/>
    </source>
</evidence>
<proteinExistence type="predicted"/>
<dbReference type="EMBL" id="VUJU01015846">
    <property type="protein sequence ID" value="KAF0691867.1"/>
    <property type="molecule type" value="Genomic_DNA"/>
</dbReference>
<keyword evidence="1" id="KW-0472">Membrane</keyword>
<dbReference type="Proteomes" id="UP000478052">
    <property type="component" value="Unassembled WGS sequence"/>
</dbReference>
<feature type="non-terminal residue" evidence="2">
    <location>
        <position position="118"/>
    </location>
</feature>
<keyword evidence="3" id="KW-1185">Reference proteome</keyword>
<name>A0A6G0VMN7_APHCR</name>
<keyword evidence="1" id="KW-0812">Transmembrane</keyword>
<protein>
    <submittedName>
        <fullName evidence="2">Uncharacterized protein</fullName>
    </submittedName>
</protein>
<reference evidence="2 3" key="1">
    <citation type="submission" date="2019-08" db="EMBL/GenBank/DDBJ databases">
        <title>Whole genome of Aphis craccivora.</title>
        <authorList>
            <person name="Voronova N.V."/>
            <person name="Shulinski R.S."/>
            <person name="Bandarenka Y.V."/>
            <person name="Zhorov D.G."/>
            <person name="Warner D."/>
        </authorList>
    </citation>
    <scope>NUCLEOTIDE SEQUENCE [LARGE SCALE GENOMIC DNA]</scope>
    <source>
        <strain evidence="2">180601</strain>
        <tissue evidence="2">Whole Body</tissue>
    </source>
</reference>
<feature type="transmembrane region" description="Helical" evidence="1">
    <location>
        <begin position="7"/>
        <end position="28"/>
    </location>
</feature>
<dbReference type="OrthoDB" id="6614264at2759"/>
<evidence type="ECO:0000256" key="1">
    <source>
        <dbReference type="SAM" id="Phobius"/>
    </source>
</evidence>
<dbReference type="AlphaFoldDB" id="A0A6G0VMN7"/>
<evidence type="ECO:0000313" key="2">
    <source>
        <dbReference type="EMBL" id="KAF0691867.1"/>
    </source>
</evidence>
<organism evidence="2 3">
    <name type="scientific">Aphis craccivora</name>
    <name type="common">Cowpea aphid</name>
    <dbReference type="NCBI Taxonomy" id="307492"/>
    <lineage>
        <taxon>Eukaryota</taxon>
        <taxon>Metazoa</taxon>
        <taxon>Ecdysozoa</taxon>
        <taxon>Arthropoda</taxon>
        <taxon>Hexapoda</taxon>
        <taxon>Insecta</taxon>
        <taxon>Pterygota</taxon>
        <taxon>Neoptera</taxon>
        <taxon>Paraneoptera</taxon>
        <taxon>Hemiptera</taxon>
        <taxon>Sternorrhyncha</taxon>
        <taxon>Aphidomorpha</taxon>
        <taxon>Aphidoidea</taxon>
        <taxon>Aphididae</taxon>
        <taxon>Aphidini</taxon>
        <taxon>Aphis</taxon>
        <taxon>Aphis</taxon>
    </lineage>
</organism>
<sequence>MIKKSPCIGMCVLDLSKMMISIIIYLLIHSLILEIKPDDFYQDIKINLDNFDTSDYPKDNIYGLPLVLKKVLGKFKDELNGKTMTEFIGLRSKLYSHRIFLMINNKAKMINIMYMAHS</sequence>
<gene>
    <name evidence="2" type="ORF">FWK35_00030570</name>
</gene>
<accession>A0A6G0VMN7</accession>